<organism evidence="1 2">
    <name type="scientific">Rotaria sordida</name>
    <dbReference type="NCBI Taxonomy" id="392033"/>
    <lineage>
        <taxon>Eukaryota</taxon>
        <taxon>Metazoa</taxon>
        <taxon>Spiralia</taxon>
        <taxon>Gnathifera</taxon>
        <taxon>Rotifera</taxon>
        <taxon>Eurotatoria</taxon>
        <taxon>Bdelloidea</taxon>
        <taxon>Philodinida</taxon>
        <taxon>Philodinidae</taxon>
        <taxon>Rotaria</taxon>
    </lineage>
</organism>
<evidence type="ECO:0000313" key="2">
    <source>
        <dbReference type="Proteomes" id="UP000663836"/>
    </source>
</evidence>
<proteinExistence type="predicted"/>
<gene>
    <name evidence="1" type="ORF">JBS370_LOCUS39014</name>
</gene>
<reference evidence="1" key="1">
    <citation type="submission" date="2021-02" db="EMBL/GenBank/DDBJ databases">
        <authorList>
            <person name="Nowell W R."/>
        </authorList>
    </citation>
    <scope>NUCLEOTIDE SEQUENCE</scope>
</reference>
<dbReference type="EMBL" id="CAJOBD010024371">
    <property type="protein sequence ID" value="CAF4259414.1"/>
    <property type="molecule type" value="Genomic_DNA"/>
</dbReference>
<dbReference type="Proteomes" id="UP000663836">
    <property type="component" value="Unassembled WGS sequence"/>
</dbReference>
<evidence type="ECO:0000313" key="1">
    <source>
        <dbReference type="EMBL" id="CAF4259414.1"/>
    </source>
</evidence>
<feature type="non-terminal residue" evidence="1">
    <location>
        <position position="1"/>
    </location>
</feature>
<comment type="caution">
    <text evidence="1">The sequence shown here is derived from an EMBL/GenBank/DDBJ whole genome shotgun (WGS) entry which is preliminary data.</text>
</comment>
<name>A0A820FEC9_9BILA</name>
<dbReference type="AlphaFoldDB" id="A0A820FEC9"/>
<sequence>IVQICGATIYRKTVSFLRHTTHVDALAWNDYCIYSGSHD</sequence>
<protein>
    <submittedName>
        <fullName evidence="1">Uncharacterized protein</fullName>
    </submittedName>
</protein>
<accession>A0A820FEC9</accession>